<dbReference type="OrthoDB" id="5296at2759"/>
<proteinExistence type="predicted"/>
<dbReference type="SUPFAM" id="SSF51735">
    <property type="entry name" value="NAD(P)-binding Rossmann-fold domains"/>
    <property type="match status" value="1"/>
</dbReference>
<gene>
    <name evidence="2" type="ORF">EJ04DRAFT_497004</name>
</gene>
<dbReference type="Pfam" id="PF00106">
    <property type="entry name" value="adh_short"/>
    <property type="match status" value="1"/>
</dbReference>
<dbReference type="EMBL" id="ML996178">
    <property type="protein sequence ID" value="KAF2732340.1"/>
    <property type="molecule type" value="Genomic_DNA"/>
</dbReference>
<dbReference type="Proteomes" id="UP000799444">
    <property type="component" value="Unassembled WGS sequence"/>
</dbReference>
<dbReference type="GO" id="GO:0005739">
    <property type="term" value="C:mitochondrion"/>
    <property type="evidence" value="ECO:0007669"/>
    <property type="project" value="TreeGrafter"/>
</dbReference>
<sequence>MTSIDQPLNGKIILITGGASGIGLSLTKQSHALGARILVADLRTTPDFDAFASDKSNDIVYVQSDVSRWSDFSKIFDACEKKWNDVPDAYGICAGLFEPPFSNFWHDPEDEGYKQVEVNVSHPIKLTRMAIRKSLGRGKRASVCIIASIAGISGSVAAPLYCATKHAVLGFVKSVKDTEPMTGVKITTICPGLVKTPLFTPDKVAQFSVKDEAALSPDTVAERMLDLLQKKEYGCGSMMQIDLGGPKEIPEWNIPAPVGAGTGQELNAGDETMKAMLKPIQETLGKERGAKL</sequence>
<evidence type="ECO:0000256" key="1">
    <source>
        <dbReference type="ARBA" id="ARBA00023002"/>
    </source>
</evidence>
<organism evidence="2 3">
    <name type="scientific">Polyplosphaeria fusca</name>
    <dbReference type="NCBI Taxonomy" id="682080"/>
    <lineage>
        <taxon>Eukaryota</taxon>
        <taxon>Fungi</taxon>
        <taxon>Dikarya</taxon>
        <taxon>Ascomycota</taxon>
        <taxon>Pezizomycotina</taxon>
        <taxon>Dothideomycetes</taxon>
        <taxon>Pleosporomycetidae</taxon>
        <taxon>Pleosporales</taxon>
        <taxon>Tetraplosphaeriaceae</taxon>
        <taxon>Polyplosphaeria</taxon>
    </lineage>
</organism>
<reference evidence="2" key="1">
    <citation type="journal article" date="2020" name="Stud. Mycol.">
        <title>101 Dothideomycetes genomes: a test case for predicting lifestyles and emergence of pathogens.</title>
        <authorList>
            <person name="Haridas S."/>
            <person name="Albert R."/>
            <person name="Binder M."/>
            <person name="Bloem J."/>
            <person name="Labutti K."/>
            <person name="Salamov A."/>
            <person name="Andreopoulos B."/>
            <person name="Baker S."/>
            <person name="Barry K."/>
            <person name="Bills G."/>
            <person name="Bluhm B."/>
            <person name="Cannon C."/>
            <person name="Castanera R."/>
            <person name="Culley D."/>
            <person name="Daum C."/>
            <person name="Ezra D."/>
            <person name="Gonzalez J."/>
            <person name="Henrissat B."/>
            <person name="Kuo A."/>
            <person name="Liang C."/>
            <person name="Lipzen A."/>
            <person name="Lutzoni F."/>
            <person name="Magnuson J."/>
            <person name="Mondo S."/>
            <person name="Nolan M."/>
            <person name="Ohm R."/>
            <person name="Pangilinan J."/>
            <person name="Park H.-J."/>
            <person name="Ramirez L."/>
            <person name="Alfaro M."/>
            <person name="Sun H."/>
            <person name="Tritt A."/>
            <person name="Yoshinaga Y."/>
            <person name="Zwiers L.-H."/>
            <person name="Turgeon B."/>
            <person name="Goodwin S."/>
            <person name="Spatafora J."/>
            <person name="Crous P."/>
            <person name="Grigoriev I."/>
        </authorList>
    </citation>
    <scope>NUCLEOTIDE SEQUENCE</scope>
    <source>
        <strain evidence="2">CBS 125425</strain>
    </source>
</reference>
<evidence type="ECO:0000313" key="2">
    <source>
        <dbReference type="EMBL" id="KAF2732340.1"/>
    </source>
</evidence>
<dbReference type="GO" id="GO:0006635">
    <property type="term" value="P:fatty acid beta-oxidation"/>
    <property type="evidence" value="ECO:0007669"/>
    <property type="project" value="TreeGrafter"/>
</dbReference>
<accession>A0A9P4QVJ3</accession>
<dbReference type="AlphaFoldDB" id="A0A9P4QVJ3"/>
<dbReference type="PRINTS" id="PR00081">
    <property type="entry name" value="GDHRDH"/>
</dbReference>
<dbReference type="PANTHER" id="PTHR43658">
    <property type="entry name" value="SHORT-CHAIN DEHYDROGENASE/REDUCTASE"/>
    <property type="match status" value="1"/>
</dbReference>
<comment type="caution">
    <text evidence="2">The sequence shown here is derived from an EMBL/GenBank/DDBJ whole genome shotgun (WGS) entry which is preliminary data.</text>
</comment>
<dbReference type="GO" id="GO:0008670">
    <property type="term" value="F:2,4-dienoyl-CoA reductase (NADPH) activity"/>
    <property type="evidence" value="ECO:0007669"/>
    <property type="project" value="TreeGrafter"/>
</dbReference>
<dbReference type="PANTHER" id="PTHR43658:SF8">
    <property type="entry name" value="17-BETA-HYDROXYSTEROID DEHYDROGENASE 14-RELATED"/>
    <property type="match status" value="1"/>
</dbReference>
<keyword evidence="1" id="KW-0560">Oxidoreductase</keyword>
<dbReference type="InterPro" id="IPR036291">
    <property type="entry name" value="NAD(P)-bd_dom_sf"/>
</dbReference>
<dbReference type="Gene3D" id="3.40.50.720">
    <property type="entry name" value="NAD(P)-binding Rossmann-like Domain"/>
    <property type="match status" value="1"/>
</dbReference>
<evidence type="ECO:0000313" key="3">
    <source>
        <dbReference type="Proteomes" id="UP000799444"/>
    </source>
</evidence>
<dbReference type="InterPro" id="IPR002347">
    <property type="entry name" value="SDR_fam"/>
</dbReference>
<name>A0A9P4QVJ3_9PLEO</name>
<keyword evidence="3" id="KW-1185">Reference proteome</keyword>
<protein>
    <submittedName>
        <fullName evidence="2">NAD(P)-binding protein</fullName>
    </submittedName>
</protein>